<feature type="domain" description="ABC-2 type transporter transmembrane" evidence="6">
    <location>
        <begin position="20"/>
        <end position="385"/>
    </location>
</feature>
<name>F2IF99_FLUTR</name>
<feature type="transmembrane region" description="Helical" evidence="5">
    <location>
        <begin position="275"/>
        <end position="303"/>
    </location>
</feature>
<gene>
    <name evidence="7" type="ordered locus">Fluta_2600</name>
</gene>
<evidence type="ECO:0000256" key="4">
    <source>
        <dbReference type="ARBA" id="ARBA00023136"/>
    </source>
</evidence>
<dbReference type="eggNOG" id="COG1668">
    <property type="taxonomic scope" value="Bacteria"/>
</dbReference>
<evidence type="ECO:0000313" key="8">
    <source>
        <dbReference type="Proteomes" id="UP000007463"/>
    </source>
</evidence>
<dbReference type="RefSeq" id="WP_013687354.1">
    <property type="nucleotide sequence ID" value="NC_015321.1"/>
</dbReference>
<evidence type="ECO:0000259" key="6">
    <source>
        <dbReference type="Pfam" id="PF12698"/>
    </source>
</evidence>
<dbReference type="STRING" id="755732.Fluta_2600"/>
<dbReference type="KEGG" id="fte:Fluta_2600"/>
<dbReference type="AlphaFoldDB" id="F2IF99"/>
<sequence length="396" mass="43945">MIFTVFKKELRDTLRDRRTIMMMIVIPTLVFPIIMSVFMSISDSFQKEAAEKKVKIGLISNQVGSLEADLLKVPSVLGKKEFIPFTDTISLIKAIRSDSVQVGIYVPNNAEELKKEMKPISVTVFHDGTDLGMKDRAETYLSYVQENWKKQRYAQLKIDEAKITPFVVAYSNVASSKEMIGKLAGGFLPYLFIAFGFMGCMFPAIDLFTGEKERSTIETLLTTPVPRWKILFGKMGVVVLSGLLAATFNLLGIYLAIEVLDLVKDPVVLKAIKDILSPTFIIMLYALLVPLIVFFAGIMIPIAVRAKSFKEAQSIISPLNILIILPAMVGFFPGVELNEVTALIPVVNIVLATKELIAGTLEFHLIAMAFGVMVLLAAIAVMLSYRKFENENNVIS</sequence>
<dbReference type="GO" id="GO:0016020">
    <property type="term" value="C:membrane"/>
    <property type="evidence" value="ECO:0007669"/>
    <property type="project" value="UniProtKB-SubCell"/>
</dbReference>
<feature type="transmembrane region" description="Helical" evidence="5">
    <location>
        <begin position="20"/>
        <end position="41"/>
    </location>
</feature>
<evidence type="ECO:0000256" key="1">
    <source>
        <dbReference type="ARBA" id="ARBA00004141"/>
    </source>
</evidence>
<dbReference type="Pfam" id="PF12698">
    <property type="entry name" value="ABC2_membrane_3"/>
    <property type="match status" value="1"/>
</dbReference>
<dbReference type="HOGENOM" id="CLU_022118_1_0_10"/>
<keyword evidence="8" id="KW-1185">Reference proteome</keyword>
<feature type="transmembrane region" description="Helical" evidence="5">
    <location>
        <begin position="315"/>
        <end position="335"/>
    </location>
</feature>
<reference evidence="7 8" key="1">
    <citation type="journal article" date="2011" name="Stand. Genomic Sci.">
        <title>Complete genome sequence of the gliding freshwater bacterium Fluviicola taffensis type strain (RW262).</title>
        <authorList>
            <person name="Woyke T."/>
            <person name="Chertkov O."/>
            <person name="Lapidus A."/>
            <person name="Nolan M."/>
            <person name="Lucas S."/>
            <person name="Del Rio T.G."/>
            <person name="Tice H."/>
            <person name="Cheng J.F."/>
            <person name="Tapia R."/>
            <person name="Han C."/>
            <person name="Goodwin L."/>
            <person name="Pitluck S."/>
            <person name="Liolios K."/>
            <person name="Pagani I."/>
            <person name="Ivanova N."/>
            <person name="Huntemann M."/>
            <person name="Mavromatis K."/>
            <person name="Mikhailova N."/>
            <person name="Pati A."/>
            <person name="Chen A."/>
            <person name="Palaniappan K."/>
            <person name="Land M."/>
            <person name="Hauser L."/>
            <person name="Brambilla E.M."/>
            <person name="Rohde M."/>
            <person name="Mwirichia R."/>
            <person name="Sikorski J."/>
            <person name="Tindall B.J."/>
            <person name="Goker M."/>
            <person name="Bristow J."/>
            <person name="Eisen J.A."/>
            <person name="Markowitz V."/>
            <person name="Hugenholtz P."/>
            <person name="Klenk H.P."/>
            <person name="Kyrpides N.C."/>
        </authorList>
    </citation>
    <scope>NUCLEOTIDE SEQUENCE [LARGE SCALE GENOMIC DNA]</scope>
    <source>
        <strain evidence="8">DSM 16823 / RW262 / RW262</strain>
    </source>
</reference>
<dbReference type="EMBL" id="CP002542">
    <property type="protein sequence ID" value="AEA44584.1"/>
    <property type="molecule type" value="Genomic_DNA"/>
</dbReference>
<dbReference type="Proteomes" id="UP000007463">
    <property type="component" value="Chromosome"/>
</dbReference>
<dbReference type="GO" id="GO:0140359">
    <property type="term" value="F:ABC-type transporter activity"/>
    <property type="evidence" value="ECO:0007669"/>
    <property type="project" value="InterPro"/>
</dbReference>
<evidence type="ECO:0000256" key="5">
    <source>
        <dbReference type="SAM" id="Phobius"/>
    </source>
</evidence>
<keyword evidence="2 5" id="KW-0812">Transmembrane</keyword>
<reference evidence="8" key="2">
    <citation type="submission" date="2011-02" db="EMBL/GenBank/DDBJ databases">
        <title>The complete genome of Fluviicola taffensis DSM 16823.</title>
        <authorList>
            <consortium name="US DOE Joint Genome Institute (JGI-PGF)"/>
            <person name="Lucas S."/>
            <person name="Copeland A."/>
            <person name="Lapidus A."/>
            <person name="Bruce D."/>
            <person name="Goodwin L."/>
            <person name="Pitluck S."/>
            <person name="Kyrpides N."/>
            <person name="Mavromatis K."/>
            <person name="Ivanova N."/>
            <person name="Mikhailova N."/>
            <person name="Pagani I."/>
            <person name="Chertkov O."/>
            <person name="Detter J.C."/>
            <person name="Han C."/>
            <person name="Tapia R."/>
            <person name="Land M."/>
            <person name="Hauser L."/>
            <person name="Markowitz V."/>
            <person name="Cheng J.-F."/>
            <person name="Hugenholtz P."/>
            <person name="Woyke T."/>
            <person name="Wu D."/>
            <person name="Tindall B."/>
            <person name="Pomrenke H.G."/>
            <person name="Brambilla E."/>
            <person name="Klenk H.-P."/>
            <person name="Eisen J.A."/>
        </authorList>
    </citation>
    <scope>NUCLEOTIDE SEQUENCE [LARGE SCALE GENOMIC DNA]</scope>
    <source>
        <strain evidence="8">DSM 16823 / RW262 / RW262</strain>
    </source>
</reference>
<accession>F2IF99</accession>
<comment type="subcellular location">
    <subcellularLocation>
        <location evidence="1">Membrane</location>
        <topology evidence="1">Multi-pass membrane protein</topology>
    </subcellularLocation>
</comment>
<keyword evidence="4 5" id="KW-0472">Membrane</keyword>
<dbReference type="InterPro" id="IPR013525">
    <property type="entry name" value="ABC2_TM"/>
</dbReference>
<evidence type="ECO:0000256" key="2">
    <source>
        <dbReference type="ARBA" id="ARBA00022692"/>
    </source>
</evidence>
<feature type="transmembrane region" description="Helical" evidence="5">
    <location>
        <begin position="187"/>
        <end position="209"/>
    </location>
</feature>
<evidence type="ECO:0000256" key="3">
    <source>
        <dbReference type="ARBA" id="ARBA00022989"/>
    </source>
</evidence>
<feature type="transmembrane region" description="Helical" evidence="5">
    <location>
        <begin position="230"/>
        <end position="255"/>
    </location>
</feature>
<dbReference type="OrthoDB" id="5486437at2"/>
<dbReference type="PANTHER" id="PTHR43471">
    <property type="entry name" value="ABC TRANSPORTER PERMEASE"/>
    <property type="match status" value="1"/>
</dbReference>
<feature type="transmembrane region" description="Helical" evidence="5">
    <location>
        <begin position="363"/>
        <end position="385"/>
    </location>
</feature>
<dbReference type="PANTHER" id="PTHR43471:SF3">
    <property type="entry name" value="ABC TRANSPORTER PERMEASE PROTEIN NATB"/>
    <property type="match status" value="1"/>
</dbReference>
<keyword evidence="3 5" id="KW-1133">Transmembrane helix</keyword>
<evidence type="ECO:0000313" key="7">
    <source>
        <dbReference type="EMBL" id="AEA44584.1"/>
    </source>
</evidence>
<proteinExistence type="predicted"/>
<organism evidence="7 8">
    <name type="scientific">Fluviicola taffensis (strain DSM 16823 / NCIMB 13979 / RW262)</name>
    <dbReference type="NCBI Taxonomy" id="755732"/>
    <lineage>
        <taxon>Bacteria</taxon>
        <taxon>Pseudomonadati</taxon>
        <taxon>Bacteroidota</taxon>
        <taxon>Flavobacteriia</taxon>
        <taxon>Flavobacteriales</taxon>
        <taxon>Crocinitomicaceae</taxon>
        <taxon>Fluviicola</taxon>
    </lineage>
</organism>
<protein>
    <submittedName>
        <fullName evidence="7">ABC-type Na+ efflux pump, permease component</fullName>
    </submittedName>
</protein>